<dbReference type="EMBL" id="CP047650">
    <property type="protein sequence ID" value="QHJ00405.1"/>
    <property type="molecule type" value="Genomic_DNA"/>
</dbReference>
<protein>
    <submittedName>
        <fullName evidence="1">Uncharacterized protein</fullName>
    </submittedName>
</protein>
<sequence length="182" mass="20205">MADGSVVDTNVLIVASAADYGSPFRPDATPVQDDILRMEVLDWVQAFDCDAGRSVVLDWDWHICSEYQNKLNVDQDYGWLAMMAKKDRNEVVWIGLEMDSDGHAILPADLGSAVTDLADRKMVAAVLSAQSDGHDCRLVNACDTDWLDCEPALKNAGVHVHQLLGDWLKHKHSQKSKKQRGE</sequence>
<dbReference type="Proteomes" id="UP000464787">
    <property type="component" value="Chromosome"/>
</dbReference>
<proteinExistence type="predicted"/>
<evidence type="ECO:0000313" key="1">
    <source>
        <dbReference type="EMBL" id="QHJ00405.1"/>
    </source>
</evidence>
<reference evidence="1 2" key="1">
    <citation type="submission" date="2020-01" db="EMBL/GenBank/DDBJ databases">
        <title>Genome sequencing of strain KACC 21265.</title>
        <authorList>
            <person name="Heo J."/>
            <person name="Kim S.-J."/>
            <person name="Kim J.-S."/>
            <person name="Hong S.-B."/>
            <person name="Kwon S.-W."/>
        </authorList>
    </citation>
    <scope>NUCLEOTIDE SEQUENCE [LARGE SCALE GENOMIC DNA]</scope>
    <source>
        <strain evidence="1 2">KACC 21265</strain>
    </source>
</reference>
<organism evidence="1 2">
    <name type="scientific">Xylophilus rhododendri</name>
    <dbReference type="NCBI Taxonomy" id="2697032"/>
    <lineage>
        <taxon>Bacteria</taxon>
        <taxon>Pseudomonadati</taxon>
        <taxon>Pseudomonadota</taxon>
        <taxon>Betaproteobacteria</taxon>
        <taxon>Burkholderiales</taxon>
        <taxon>Xylophilus</taxon>
    </lineage>
</organism>
<dbReference type="RefSeq" id="WP_160554215.1">
    <property type="nucleotide sequence ID" value="NZ_CP047650.1"/>
</dbReference>
<keyword evidence="2" id="KW-1185">Reference proteome</keyword>
<dbReference type="AlphaFoldDB" id="A0A857J8V5"/>
<gene>
    <name evidence="1" type="ORF">GT347_21945</name>
</gene>
<name>A0A857J8V5_9BURK</name>
<dbReference type="KEGG" id="xyk:GT347_21945"/>
<evidence type="ECO:0000313" key="2">
    <source>
        <dbReference type="Proteomes" id="UP000464787"/>
    </source>
</evidence>
<accession>A0A857J8V5</accession>